<dbReference type="InterPro" id="IPR003594">
    <property type="entry name" value="HATPase_dom"/>
</dbReference>
<evidence type="ECO:0000259" key="3">
    <source>
        <dbReference type="Pfam" id="PF13581"/>
    </source>
</evidence>
<feature type="region of interest" description="Disordered" evidence="2">
    <location>
        <begin position="1"/>
        <end position="21"/>
    </location>
</feature>
<dbReference type="GO" id="GO:0005524">
    <property type="term" value="F:ATP binding"/>
    <property type="evidence" value="ECO:0007669"/>
    <property type="project" value="UniProtKB-KW"/>
</dbReference>
<keyword evidence="1" id="KW-0418">Kinase</keyword>
<keyword evidence="4" id="KW-0067">ATP-binding</keyword>
<dbReference type="PANTHER" id="PTHR35526:SF3">
    <property type="entry name" value="ANTI-SIGMA-F FACTOR RSBW"/>
    <property type="match status" value="1"/>
</dbReference>
<protein>
    <submittedName>
        <fullName evidence="4">ATP-binding protein</fullName>
    </submittedName>
</protein>
<evidence type="ECO:0000313" key="4">
    <source>
        <dbReference type="EMBL" id="MER6267926.1"/>
    </source>
</evidence>
<dbReference type="SUPFAM" id="SSF55874">
    <property type="entry name" value="ATPase domain of HSP90 chaperone/DNA topoisomerase II/histidine kinase"/>
    <property type="match status" value="1"/>
</dbReference>
<dbReference type="Proteomes" id="UP001490365">
    <property type="component" value="Unassembled WGS sequence"/>
</dbReference>
<keyword evidence="1" id="KW-0808">Transferase</keyword>
<dbReference type="PANTHER" id="PTHR35526">
    <property type="entry name" value="ANTI-SIGMA-F FACTOR RSBW-RELATED"/>
    <property type="match status" value="1"/>
</dbReference>
<comment type="caution">
    <text evidence="4">The sequence shown here is derived from an EMBL/GenBank/DDBJ whole genome shotgun (WGS) entry which is preliminary data.</text>
</comment>
<reference evidence="4 5" key="1">
    <citation type="submission" date="2024-06" db="EMBL/GenBank/DDBJ databases">
        <title>The Natural Products Discovery Center: Release of the First 8490 Sequenced Strains for Exploring Actinobacteria Biosynthetic Diversity.</title>
        <authorList>
            <person name="Kalkreuter E."/>
            <person name="Kautsar S.A."/>
            <person name="Yang D."/>
            <person name="Bader C.D."/>
            <person name="Teijaro C.N."/>
            <person name="Fluegel L."/>
            <person name="Davis C.M."/>
            <person name="Simpson J.R."/>
            <person name="Lauterbach L."/>
            <person name="Steele A.D."/>
            <person name="Gui C."/>
            <person name="Meng S."/>
            <person name="Li G."/>
            <person name="Viehrig K."/>
            <person name="Ye F."/>
            <person name="Su P."/>
            <person name="Kiefer A.F."/>
            <person name="Nichols A."/>
            <person name="Cepeda A.J."/>
            <person name="Yan W."/>
            <person name="Fan B."/>
            <person name="Jiang Y."/>
            <person name="Adhikari A."/>
            <person name="Zheng C.-J."/>
            <person name="Schuster L."/>
            <person name="Cowan T.M."/>
            <person name="Smanski M.J."/>
            <person name="Chevrette M.G."/>
            <person name="De Carvalho L.P.S."/>
            <person name="Shen B."/>
        </authorList>
    </citation>
    <scope>NUCLEOTIDE SEQUENCE [LARGE SCALE GENOMIC DNA]</scope>
    <source>
        <strain evidence="4 5">NPDC001694</strain>
    </source>
</reference>
<keyword evidence="1" id="KW-0723">Serine/threonine-protein kinase</keyword>
<evidence type="ECO:0000256" key="1">
    <source>
        <dbReference type="ARBA" id="ARBA00022527"/>
    </source>
</evidence>
<gene>
    <name evidence="4" type="ORF">ABT211_11565</name>
</gene>
<dbReference type="Pfam" id="PF13581">
    <property type="entry name" value="HATPase_c_2"/>
    <property type="match status" value="1"/>
</dbReference>
<dbReference type="EMBL" id="JBEOZM010000004">
    <property type="protein sequence ID" value="MER6267926.1"/>
    <property type="molecule type" value="Genomic_DNA"/>
</dbReference>
<dbReference type="CDD" id="cd16936">
    <property type="entry name" value="HATPase_RsbW-like"/>
    <property type="match status" value="1"/>
</dbReference>
<dbReference type="InterPro" id="IPR050267">
    <property type="entry name" value="Anti-sigma-factor_SerPK"/>
</dbReference>
<keyword evidence="5" id="KW-1185">Reference proteome</keyword>
<keyword evidence="4" id="KW-0547">Nucleotide-binding</keyword>
<accession>A0ABV1TD13</accession>
<evidence type="ECO:0000313" key="5">
    <source>
        <dbReference type="Proteomes" id="UP001490365"/>
    </source>
</evidence>
<dbReference type="RefSeq" id="WP_351956573.1">
    <property type="nucleotide sequence ID" value="NZ_JBEOZM010000004.1"/>
</dbReference>
<name>A0ABV1TD13_9ACTN</name>
<feature type="domain" description="Histidine kinase/HSP90-like ATPase" evidence="3">
    <location>
        <begin position="32"/>
        <end position="139"/>
    </location>
</feature>
<sequence>MVTPLKNRASDEQEPGAPLRHRLTWDTADNPIAGARVAVRALLARAGHHPDHRTSQDAQLVVSELVTNAVRHAPGPGGLSLEVSPDAGLLRIAVSDGSHRPPVLPTYDPGRVGGHGLHLVTRLCGRLITREQETGKLVVAHLRLRDPTAH</sequence>
<organism evidence="4 5">
    <name type="scientific">Streptomyces sp. 900105755</name>
    <dbReference type="NCBI Taxonomy" id="3154389"/>
    <lineage>
        <taxon>Bacteria</taxon>
        <taxon>Bacillati</taxon>
        <taxon>Actinomycetota</taxon>
        <taxon>Actinomycetes</taxon>
        <taxon>Kitasatosporales</taxon>
        <taxon>Streptomycetaceae</taxon>
        <taxon>Streptomyces</taxon>
    </lineage>
</organism>
<proteinExistence type="predicted"/>
<dbReference type="Gene3D" id="3.30.565.10">
    <property type="entry name" value="Histidine kinase-like ATPase, C-terminal domain"/>
    <property type="match status" value="1"/>
</dbReference>
<evidence type="ECO:0000256" key="2">
    <source>
        <dbReference type="SAM" id="MobiDB-lite"/>
    </source>
</evidence>
<dbReference type="InterPro" id="IPR036890">
    <property type="entry name" value="HATPase_C_sf"/>
</dbReference>